<dbReference type="Pfam" id="PF10552">
    <property type="entry name" value="ORF6C"/>
    <property type="match status" value="1"/>
</dbReference>
<dbReference type="RefSeq" id="WP_172970677.1">
    <property type="nucleotide sequence ID" value="NZ_LR215729.2"/>
</dbReference>
<accession>A0A653E685</accession>
<name>A0A653E685_9PSED</name>
<proteinExistence type="predicted"/>
<reference evidence="3" key="1">
    <citation type="submission" date="2019-02" db="EMBL/GenBank/DDBJ databases">
        <authorList>
            <consortium name="Genoscope - CEA"/>
            <person name="William W."/>
        </authorList>
    </citation>
    <scope>NUCLEOTIDE SEQUENCE [LARGE SCALE GENOMIC DNA]</scope>
    <source>
        <strain evidence="3">YSy11</strain>
    </source>
</reference>
<dbReference type="Pfam" id="PF08346">
    <property type="entry name" value="AntA"/>
    <property type="match status" value="1"/>
</dbReference>
<sequence>MNNITAIQTENNQVMGYGTLIPVRFGELNGEVVQLCSARDLYICLGVTTRFNDWVSRRVAEYGFIEGQDFSMVTQKRVTKGRGGDRRSQEYSLSVDMAKELAMVERTEAGRRIRRYFIDCEKQLRKIAPEVAAECLRKALSPKQQLDLSAKVHGKVAFLDKARRRAGYSELWSNLKARHQVAQYRDIPQEEFEEACTFVDSYEWEGEWIGAPKAINPQVMTSGDLLNLNALIVHAGWIQRIYTKYNMYEGFKAFGINAGVELHDHVGSAAATAKALKLRFGAEMKSAEEAANNACNRALSRQSVIAA</sequence>
<dbReference type="AlphaFoldDB" id="A0A653E685"/>
<dbReference type="InterPro" id="IPR018878">
    <property type="entry name" value="ORF6C_dom"/>
</dbReference>
<feature type="domain" description="ORF6C" evidence="2">
    <location>
        <begin position="157"/>
        <end position="204"/>
    </location>
</feature>
<evidence type="ECO:0000313" key="3">
    <source>
        <dbReference type="EMBL" id="VEV98244.1"/>
    </source>
</evidence>
<dbReference type="PANTHER" id="PTHR36180">
    <property type="entry name" value="DNA-BINDING PROTEIN-RELATED-RELATED"/>
    <property type="match status" value="1"/>
</dbReference>
<dbReference type="EMBL" id="LR215729">
    <property type="protein sequence ID" value="VEV98244.1"/>
    <property type="molecule type" value="Genomic_DNA"/>
</dbReference>
<dbReference type="PANTHER" id="PTHR36180:SF1">
    <property type="entry name" value="ANTA_ANTB ANTIREPRESSOR DOMAIN-CONTAINING PROTEIN"/>
    <property type="match status" value="1"/>
</dbReference>
<protein>
    <submittedName>
        <fullName evidence="3">Putative Phage anti-repressor protein</fullName>
    </submittedName>
</protein>
<gene>
    <name evidence="3" type="ORF">PMYSY11_3200</name>
</gene>
<dbReference type="InterPro" id="IPR013557">
    <property type="entry name" value="AntA/B_antirep"/>
</dbReference>
<feature type="domain" description="AntA/AntB antirepressor" evidence="1">
    <location>
        <begin position="36"/>
        <end position="107"/>
    </location>
</feature>
<evidence type="ECO:0000259" key="2">
    <source>
        <dbReference type="Pfam" id="PF10552"/>
    </source>
</evidence>
<evidence type="ECO:0000259" key="1">
    <source>
        <dbReference type="Pfam" id="PF08346"/>
    </source>
</evidence>
<organism evidence="3">
    <name type="scientific">Pseudomonas marincola</name>
    <dbReference type="NCBI Taxonomy" id="437900"/>
    <lineage>
        <taxon>Bacteria</taxon>
        <taxon>Pseudomonadati</taxon>
        <taxon>Pseudomonadota</taxon>
        <taxon>Gammaproteobacteria</taxon>
        <taxon>Pseudomonadales</taxon>
        <taxon>Pseudomonadaceae</taxon>
        <taxon>Pseudomonas</taxon>
    </lineage>
</organism>